<dbReference type="KEGG" id="dka:DKAM_0383"/>
<organism evidence="1 2">
    <name type="scientific">Desulfurococcus amylolyticus (strain DSM 18924 / JCM 16383 / VKM B-2413 / 1221n)</name>
    <name type="common">Desulfurococcus kamchatkensis</name>
    <dbReference type="NCBI Taxonomy" id="490899"/>
    <lineage>
        <taxon>Archaea</taxon>
        <taxon>Thermoproteota</taxon>
        <taxon>Thermoprotei</taxon>
        <taxon>Desulfurococcales</taxon>
        <taxon>Desulfurococcaceae</taxon>
        <taxon>Desulfurococcus</taxon>
    </lineage>
</organism>
<name>B8D3M8_DESA1</name>
<dbReference type="RefSeq" id="WP_012608051.1">
    <property type="nucleotide sequence ID" value="NC_011766.1"/>
</dbReference>
<reference evidence="1 2" key="1">
    <citation type="journal article" date="2009" name="J. Bacteriol.">
        <title>Complete genome sequence of the anaerobic, protein-degrading hyperthermophilic crenarchaeon Desulfurococcus kamchatkensis.</title>
        <authorList>
            <person name="Ravin N.V."/>
            <person name="Mardanov A.V."/>
            <person name="Beletsky A.V."/>
            <person name="Kublanov I.V."/>
            <person name="Kolganova T.V."/>
            <person name="Lebedinsky A.V."/>
            <person name="Chernyh N.A."/>
            <person name="Bonch-Osmolovskaya E.A."/>
            <person name="Skryabin K.G."/>
        </authorList>
    </citation>
    <scope>NUCLEOTIDE SEQUENCE [LARGE SCALE GENOMIC DNA]</scope>
    <source>
        <strain evidence="2">DSM 18924 / JCM 16383 / VKM B-2413 / 1221n</strain>
    </source>
</reference>
<dbReference type="HOGENOM" id="CLU_159745_0_0_2"/>
<dbReference type="eggNOG" id="arCOG00491">
    <property type="taxonomic scope" value="Archaea"/>
</dbReference>
<dbReference type="STRING" id="490899.DKAM_0383"/>
<dbReference type="EMBL" id="CP001140">
    <property type="protein sequence ID" value="ACL10709.1"/>
    <property type="molecule type" value="Genomic_DNA"/>
</dbReference>
<dbReference type="AlphaFoldDB" id="B8D3M8"/>
<proteinExistence type="predicted"/>
<evidence type="ECO:0000313" key="1">
    <source>
        <dbReference type="EMBL" id="ACL10709.1"/>
    </source>
</evidence>
<accession>B8D3M8</accession>
<evidence type="ECO:0000313" key="2">
    <source>
        <dbReference type="Proteomes" id="UP000006903"/>
    </source>
</evidence>
<protein>
    <submittedName>
        <fullName evidence="1">Uncharacterized protein</fullName>
    </submittedName>
</protein>
<sequence length="124" mass="14069">MGRKPFLASGKILGDYSVLIKYFEICMSKGGECMDLLPSREILDDIKEMAENKGYSYLEVLGEIRVRIEDKVNCDIAVEAYKMVHGISVSCEDARMELLKEIVAWYLEAAETLGLVKLKESWKP</sequence>
<dbReference type="Proteomes" id="UP000006903">
    <property type="component" value="Chromosome"/>
</dbReference>
<gene>
    <name evidence="1" type="ordered locus">DKAM_0383</name>
</gene>
<dbReference type="GeneID" id="7171545"/>